<dbReference type="AlphaFoldDB" id="A0A4Y2C2W9"/>
<sequence length="84" mass="9781">MASSQRENLSTTREHLYNHEMEEVVQPDQYEHYQIGDVEQDTFQEDLRYGVEFYLADKVPNNESILQLISCSPTKGNDLQSTLL</sequence>
<protein>
    <submittedName>
        <fullName evidence="1">Uncharacterized protein</fullName>
    </submittedName>
</protein>
<reference evidence="1 2" key="1">
    <citation type="journal article" date="2019" name="Sci. Rep.">
        <title>Orb-weaving spider Araneus ventricosus genome elucidates the spidroin gene catalogue.</title>
        <authorList>
            <person name="Kono N."/>
            <person name="Nakamura H."/>
            <person name="Ohtoshi R."/>
            <person name="Moran D.A.P."/>
            <person name="Shinohara A."/>
            <person name="Yoshida Y."/>
            <person name="Fujiwara M."/>
            <person name="Mori M."/>
            <person name="Tomita M."/>
            <person name="Arakawa K."/>
        </authorList>
    </citation>
    <scope>NUCLEOTIDE SEQUENCE [LARGE SCALE GENOMIC DNA]</scope>
</reference>
<dbReference type="EMBL" id="BGPR01000141">
    <property type="protein sequence ID" value="GBL98668.1"/>
    <property type="molecule type" value="Genomic_DNA"/>
</dbReference>
<proteinExistence type="predicted"/>
<gene>
    <name evidence="1" type="ORF">AVEN_19715_1</name>
</gene>
<name>A0A4Y2C2W9_ARAVE</name>
<dbReference type="Proteomes" id="UP000499080">
    <property type="component" value="Unassembled WGS sequence"/>
</dbReference>
<comment type="caution">
    <text evidence="1">The sequence shown here is derived from an EMBL/GenBank/DDBJ whole genome shotgun (WGS) entry which is preliminary data.</text>
</comment>
<organism evidence="1 2">
    <name type="scientific">Araneus ventricosus</name>
    <name type="common">Orbweaver spider</name>
    <name type="synonym">Epeira ventricosa</name>
    <dbReference type="NCBI Taxonomy" id="182803"/>
    <lineage>
        <taxon>Eukaryota</taxon>
        <taxon>Metazoa</taxon>
        <taxon>Ecdysozoa</taxon>
        <taxon>Arthropoda</taxon>
        <taxon>Chelicerata</taxon>
        <taxon>Arachnida</taxon>
        <taxon>Araneae</taxon>
        <taxon>Araneomorphae</taxon>
        <taxon>Entelegynae</taxon>
        <taxon>Araneoidea</taxon>
        <taxon>Araneidae</taxon>
        <taxon>Araneus</taxon>
    </lineage>
</organism>
<evidence type="ECO:0000313" key="1">
    <source>
        <dbReference type="EMBL" id="GBL98668.1"/>
    </source>
</evidence>
<keyword evidence="2" id="KW-1185">Reference proteome</keyword>
<accession>A0A4Y2C2W9</accession>
<evidence type="ECO:0000313" key="2">
    <source>
        <dbReference type="Proteomes" id="UP000499080"/>
    </source>
</evidence>